<proteinExistence type="predicted"/>
<feature type="modified residue" description="4-aspartylphosphate" evidence="1">
    <location>
        <position position="60"/>
    </location>
</feature>
<dbReference type="InterPro" id="IPR052048">
    <property type="entry name" value="ST_Response_Regulator"/>
</dbReference>
<dbReference type="SUPFAM" id="SSF52172">
    <property type="entry name" value="CheY-like"/>
    <property type="match status" value="1"/>
</dbReference>
<comment type="caution">
    <text evidence="3">The sequence shown here is derived from an EMBL/GenBank/DDBJ whole genome shotgun (WGS) entry which is preliminary data.</text>
</comment>
<dbReference type="InterPro" id="IPR001789">
    <property type="entry name" value="Sig_transdc_resp-reg_receiver"/>
</dbReference>
<keyword evidence="4" id="KW-1185">Reference proteome</keyword>
<dbReference type="CDD" id="cd17535">
    <property type="entry name" value="REC_NarL-like"/>
    <property type="match status" value="1"/>
</dbReference>
<dbReference type="AlphaFoldDB" id="A0A4U6DAJ6"/>
<evidence type="ECO:0000313" key="3">
    <source>
        <dbReference type="EMBL" id="TKT93327.1"/>
    </source>
</evidence>
<dbReference type="RefSeq" id="WP_137339003.1">
    <property type="nucleotide sequence ID" value="NZ_SZVO01000002.1"/>
</dbReference>
<sequence>MKLFPNLSIAIVDDSPVVRAFTSFLLTRLDVCIIFEAENGQVCIDKMRQAVKLPSVIILDIEMPVMDGFETAQILKRDWPSLKIIAFSSKNDADSMQRILAGGADFFLNKGSRHYPAFNTNSGTNW</sequence>
<dbReference type="EMBL" id="SZVO01000002">
    <property type="protein sequence ID" value="TKT93327.1"/>
    <property type="molecule type" value="Genomic_DNA"/>
</dbReference>
<evidence type="ECO:0000313" key="4">
    <source>
        <dbReference type="Proteomes" id="UP000304900"/>
    </source>
</evidence>
<dbReference type="Proteomes" id="UP000304900">
    <property type="component" value="Unassembled WGS sequence"/>
</dbReference>
<evidence type="ECO:0000259" key="2">
    <source>
        <dbReference type="PROSITE" id="PS50110"/>
    </source>
</evidence>
<dbReference type="InterPro" id="IPR058245">
    <property type="entry name" value="NreC/VraR/RcsB-like_REC"/>
</dbReference>
<dbReference type="Gene3D" id="3.40.50.2300">
    <property type="match status" value="1"/>
</dbReference>
<dbReference type="OrthoDB" id="673187at2"/>
<name>A0A4U6DAJ6_9BACT</name>
<dbReference type="SMART" id="SM00448">
    <property type="entry name" value="REC"/>
    <property type="match status" value="1"/>
</dbReference>
<reference evidence="3 4" key="1">
    <citation type="submission" date="2019-05" db="EMBL/GenBank/DDBJ databases">
        <title>Dyadobacter AR-3-8 sp. nov., isolated from arctic soil.</title>
        <authorList>
            <person name="Chaudhary D.K."/>
        </authorList>
    </citation>
    <scope>NUCLEOTIDE SEQUENCE [LARGE SCALE GENOMIC DNA]</scope>
    <source>
        <strain evidence="3 4">AR-3-8</strain>
    </source>
</reference>
<protein>
    <submittedName>
        <fullName evidence="3">Response regulator</fullName>
    </submittedName>
</protein>
<dbReference type="PANTHER" id="PTHR43228:SF1">
    <property type="entry name" value="TWO-COMPONENT RESPONSE REGULATOR ARR22"/>
    <property type="match status" value="1"/>
</dbReference>
<feature type="domain" description="Response regulatory" evidence="2">
    <location>
        <begin position="8"/>
        <end position="125"/>
    </location>
</feature>
<dbReference type="PROSITE" id="PS50110">
    <property type="entry name" value="RESPONSE_REGULATORY"/>
    <property type="match status" value="1"/>
</dbReference>
<evidence type="ECO:0000256" key="1">
    <source>
        <dbReference type="PROSITE-ProRule" id="PRU00169"/>
    </source>
</evidence>
<keyword evidence="1" id="KW-0597">Phosphoprotein</keyword>
<organism evidence="3 4">
    <name type="scientific">Dyadobacter frigoris</name>
    <dbReference type="NCBI Taxonomy" id="2576211"/>
    <lineage>
        <taxon>Bacteria</taxon>
        <taxon>Pseudomonadati</taxon>
        <taxon>Bacteroidota</taxon>
        <taxon>Cytophagia</taxon>
        <taxon>Cytophagales</taxon>
        <taxon>Spirosomataceae</taxon>
        <taxon>Dyadobacter</taxon>
    </lineage>
</organism>
<dbReference type="InterPro" id="IPR011006">
    <property type="entry name" value="CheY-like_superfamily"/>
</dbReference>
<dbReference type="PANTHER" id="PTHR43228">
    <property type="entry name" value="TWO-COMPONENT RESPONSE REGULATOR"/>
    <property type="match status" value="1"/>
</dbReference>
<gene>
    <name evidence="3" type="ORF">FDK13_05605</name>
</gene>
<accession>A0A4U6DAJ6</accession>
<dbReference type="GO" id="GO:0000160">
    <property type="term" value="P:phosphorelay signal transduction system"/>
    <property type="evidence" value="ECO:0007669"/>
    <property type="project" value="InterPro"/>
</dbReference>
<dbReference type="Pfam" id="PF00072">
    <property type="entry name" value="Response_reg"/>
    <property type="match status" value="1"/>
</dbReference>